<evidence type="ECO:0000313" key="1">
    <source>
        <dbReference type="Proteomes" id="UP000095286"/>
    </source>
</evidence>
<sequence length="1591" mass="176611">MTTTTRDFISAVLPSGVVDQILGFKGWPTPGWPFTVLQGTLVSTSLAAFIYFVKRMSERKLLPPKGVSRDHQSIEVKGEPGVYKSALVSEKEGKWIETFSPEVTTVYEAFQHGLKKNGPNQQCLGWRESKSAAYKWHSYSDIDIMAKNIGSALVSKLGVNPANTSHVGIYSVNCPEWFITALGCAQHSIVVVPLYDTLGAEAASFIVQQTEINVILVDNLDKVDKLLSSKSSLPTLNHIIVIQEYEISKELESKASELGVHIHTFADLEKAGECIDTPLHLPNKEDNYIICYTSGTTGQPKGVELSHKNIISNVAAFIRIIEKFIPQFITEHHTIISFLPMSHMYEMVNHTVCISMGFRIGYFRGKIAELTHDLKALKPTIFPVVPRLLSRFYDLIQKNVHSAGPIAKQIFHLAYSRKLAQLKRYSVKKNTIWDKLVFKKIQDQMGGNVKFMITGSAPISAEVLEMCRVALGAIILEGYGQTECNAMSTLSMVGDYVGGHVGAPVPCNVIKLVDVPELNYYAKDNTGEILIKGPNVTKGYYKNPEKTAELFTKDGYLQTGDIGRMLPNGTLQVIDRKKNIFKLAQGEYIQLEKLICVYQRCDSVQQVFVDGNSLESYLVAIVVPDPEVIKPWFKENVDAKVSDFETICKHPKTLEHIQSELDDAAKESKFNSIEKIKALHLDHVPFSVENDLLTPTLKAKTPQLRKHYADVMVQLYKTTNAKLAAGNNFLDKLGIWGTSGVKSGPPLISALARSETQLFNLTKQAEVDMFPYTEESHFSPIFLHSVLPEVTSTLQSTYAEVDSAVEPCPDLTQAPFNLSIRSLGRQIYYLKSEKLNASSDFSSLAPSSRVLHQLKNGLILTDGEATHCLRLKLRNGQNWKAGIRTALRKTHSEGNWGLLALQILSNGNTKFSIINCNAPTTEVTISNIETSIWLVPLKKIITDAKLTTISSGNVEGSAEDGSIAKKKIVKRVVKKKVKDTSPEVISEIKEDVTSVAYVVRMGSSPAKDGVSIGTDKDSSVSSNESPDKDVPTRKNNLSNSTKTSGFSSFDEKDPASKESSDDNGPSIVPTEPSPKKSDYTSVMNTNALMAEIYTKRSPSPSNNMVIEKSQKIQYIEQKAVSPVRRSSPPKSMSPPVNQSNDKSMSPPAKEKSSSPENTMSTVSSAILSEMSPAPSPHLTLDDLKSKLDSLSTSLSKEPTPPRNFANRSDKEETPTSPTSLLFSSAKSSLDGDYTHRLNDMSLNTKRNIAMSPMDYDRAFTASSSSLMSGFGSVTGSLLPSRFLNKDLSTSSSSTTITARSINGRCGSSSNLGARSSFDTHLSNAFKKMESPKLGTVSETLSSPNTLVRGMPQISVVGLQLILKTFSYKQIGNLRQVHPHWDELCGQLLNSGYYELINKADKLLSECQRRVHNEDYLSNPIRILTNLQMYVLNCVDVLRAPMDEGILCFPYGEILDKSFIVLEKVMQMVKKQIDPETPISVVRLTELARKAQNHFKEVVEDEVERRMGESQRLTTQQRLQRIDSFLIETTVEKLQKQTVQSRDEMSWEMEQLKSQNVSLKKDNREMKAQLMRFEGRVEALERKFKTVARLLQ</sequence>
<accession>A0AC35TZJ8</accession>
<evidence type="ECO:0000313" key="2">
    <source>
        <dbReference type="WBParaSite" id="RSKR_0000608800.1"/>
    </source>
</evidence>
<organism evidence="1 2">
    <name type="scientific">Rhabditophanes sp. KR3021</name>
    <dbReference type="NCBI Taxonomy" id="114890"/>
    <lineage>
        <taxon>Eukaryota</taxon>
        <taxon>Metazoa</taxon>
        <taxon>Ecdysozoa</taxon>
        <taxon>Nematoda</taxon>
        <taxon>Chromadorea</taxon>
        <taxon>Rhabditida</taxon>
        <taxon>Tylenchina</taxon>
        <taxon>Panagrolaimomorpha</taxon>
        <taxon>Strongyloidoidea</taxon>
        <taxon>Alloionematidae</taxon>
        <taxon>Rhabditophanes</taxon>
    </lineage>
</organism>
<protein>
    <submittedName>
        <fullName evidence="2">Long-chain-fatty-acid--CoA ligase</fullName>
    </submittedName>
</protein>
<name>A0AC35TZJ8_9BILA</name>
<dbReference type="Proteomes" id="UP000095286">
    <property type="component" value="Unplaced"/>
</dbReference>
<proteinExistence type="predicted"/>
<dbReference type="WBParaSite" id="RSKR_0000608800.1">
    <property type="protein sequence ID" value="RSKR_0000608800.1"/>
    <property type="gene ID" value="RSKR_0000608800"/>
</dbReference>
<reference evidence="2" key="1">
    <citation type="submission" date="2016-11" db="UniProtKB">
        <authorList>
            <consortium name="WormBaseParasite"/>
        </authorList>
    </citation>
    <scope>IDENTIFICATION</scope>
    <source>
        <strain evidence="2">KR3021</strain>
    </source>
</reference>